<organism evidence="5 6">
    <name type="scientific">Actinacidiphila guanduensis</name>
    <dbReference type="NCBI Taxonomy" id="310781"/>
    <lineage>
        <taxon>Bacteria</taxon>
        <taxon>Bacillati</taxon>
        <taxon>Actinomycetota</taxon>
        <taxon>Actinomycetes</taxon>
        <taxon>Kitasatosporales</taxon>
        <taxon>Streptomycetaceae</taxon>
        <taxon>Actinacidiphila</taxon>
    </lineage>
</organism>
<dbReference type="GO" id="GO:0005524">
    <property type="term" value="F:ATP binding"/>
    <property type="evidence" value="ECO:0007669"/>
    <property type="project" value="UniProtKB-KW"/>
</dbReference>
<dbReference type="GO" id="GO:0005737">
    <property type="term" value="C:cytoplasm"/>
    <property type="evidence" value="ECO:0007669"/>
    <property type="project" value="TreeGrafter"/>
</dbReference>
<dbReference type="PANTHER" id="PTHR16305:SF35">
    <property type="entry name" value="TRANSCRIPTIONAL ACTIVATOR DOMAIN"/>
    <property type="match status" value="1"/>
</dbReference>
<dbReference type="InterPro" id="IPR000792">
    <property type="entry name" value="Tscrpt_reg_LuxR_C"/>
</dbReference>
<protein>
    <submittedName>
        <fullName evidence="5">Regulatory protein, luxR family</fullName>
    </submittedName>
</protein>
<feature type="region of interest" description="Disordered" evidence="3">
    <location>
        <begin position="925"/>
        <end position="946"/>
    </location>
</feature>
<dbReference type="OrthoDB" id="7053960at2"/>
<keyword evidence="2" id="KW-0067">ATP-binding</keyword>
<dbReference type="EMBL" id="FNIE01000001">
    <property type="protein sequence ID" value="SDM75597.1"/>
    <property type="molecule type" value="Genomic_DNA"/>
</dbReference>
<dbReference type="PANTHER" id="PTHR16305">
    <property type="entry name" value="TESTICULAR SOLUBLE ADENYLYL CYCLASE"/>
    <property type="match status" value="1"/>
</dbReference>
<dbReference type="CDD" id="cd06170">
    <property type="entry name" value="LuxR_C_like"/>
    <property type="match status" value="1"/>
</dbReference>
<dbReference type="InterPro" id="IPR016032">
    <property type="entry name" value="Sig_transdc_resp-reg_C-effctor"/>
</dbReference>
<dbReference type="GO" id="GO:0004016">
    <property type="term" value="F:adenylate cyclase activity"/>
    <property type="evidence" value="ECO:0007669"/>
    <property type="project" value="TreeGrafter"/>
</dbReference>
<dbReference type="SMART" id="SM00382">
    <property type="entry name" value="AAA"/>
    <property type="match status" value="1"/>
</dbReference>
<dbReference type="STRING" id="310781.SAMN05216259_101402"/>
<dbReference type="Gene3D" id="1.10.10.10">
    <property type="entry name" value="Winged helix-like DNA-binding domain superfamily/Winged helix DNA-binding domain"/>
    <property type="match status" value="1"/>
</dbReference>
<evidence type="ECO:0000256" key="3">
    <source>
        <dbReference type="SAM" id="MobiDB-lite"/>
    </source>
</evidence>
<dbReference type="Gene3D" id="3.40.50.300">
    <property type="entry name" value="P-loop containing nucleotide triphosphate hydrolases"/>
    <property type="match status" value="1"/>
</dbReference>
<evidence type="ECO:0000313" key="6">
    <source>
        <dbReference type="Proteomes" id="UP000199341"/>
    </source>
</evidence>
<evidence type="ECO:0000259" key="4">
    <source>
        <dbReference type="PROSITE" id="PS50043"/>
    </source>
</evidence>
<dbReference type="SUPFAM" id="SSF52540">
    <property type="entry name" value="P-loop containing nucleoside triphosphate hydrolases"/>
    <property type="match status" value="1"/>
</dbReference>
<evidence type="ECO:0000313" key="5">
    <source>
        <dbReference type="EMBL" id="SDM75597.1"/>
    </source>
</evidence>
<dbReference type="Proteomes" id="UP000199341">
    <property type="component" value="Unassembled WGS sequence"/>
</dbReference>
<dbReference type="SMART" id="SM00421">
    <property type="entry name" value="HTH_LUXR"/>
    <property type="match status" value="1"/>
</dbReference>
<proteinExistence type="predicted"/>
<dbReference type="AlphaFoldDB" id="A0A1G9VUG8"/>
<dbReference type="InterPro" id="IPR036388">
    <property type="entry name" value="WH-like_DNA-bd_sf"/>
</dbReference>
<gene>
    <name evidence="5" type="ORF">SAMN05216259_101402</name>
</gene>
<dbReference type="SUPFAM" id="SSF46894">
    <property type="entry name" value="C-terminal effector domain of the bipartite response regulators"/>
    <property type="match status" value="1"/>
</dbReference>
<dbReference type="GO" id="GO:0006355">
    <property type="term" value="P:regulation of DNA-templated transcription"/>
    <property type="evidence" value="ECO:0007669"/>
    <property type="project" value="InterPro"/>
</dbReference>
<name>A0A1G9VUG8_9ACTN</name>
<dbReference type="InterPro" id="IPR041664">
    <property type="entry name" value="AAA_16"/>
</dbReference>
<dbReference type="Pfam" id="PF00196">
    <property type="entry name" value="GerE"/>
    <property type="match status" value="1"/>
</dbReference>
<dbReference type="PRINTS" id="PR00038">
    <property type="entry name" value="HTHLUXR"/>
</dbReference>
<accession>A0A1G9VUG8</accession>
<evidence type="ECO:0000256" key="1">
    <source>
        <dbReference type="ARBA" id="ARBA00022741"/>
    </source>
</evidence>
<keyword evidence="1" id="KW-0547">Nucleotide-binding</keyword>
<dbReference type="PROSITE" id="PS50043">
    <property type="entry name" value="HTH_LUXR_2"/>
    <property type="match status" value="1"/>
</dbReference>
<dbReference type="Pfam" id="PF13191">
    <property type="entry name" value="AAA_16"/>
    <property type="match status" value="1"/>
</dbReference>
<keyword evidence="6" id="KW-1185">Reference proteome</keyword>
<feature type="domain" description="HTH luxR-type" evidence="4">
    <location>
        <begin position="862"/>
        <end position="927"/>
    </location>
</feature>
<dbReference type="RefSeq" id="WP_093782462.1">
    <property type="nucleotide sequence ID" value="NZ_FNIE01000001.1"/>
</dbReference>
<dbReference type="GO" id="GO:0003677">
    <property type="term" value="F:DNA binding"/>
    <property type="evidence" value="ECO:0007669"/>
    <property type="project" value="InterPro"/>
</dbReference>
<evidence type="ECO:0000256" key="2">
    <source>
        <dbReference type="ARBA" id="ARBA00022840"/>
    </source>
</evidence>
<sequence>MGYSGPFTDDAAEALVGRARQLERIRGFLGSTDRGGALLLSGDAGVGKTALLNAVAEAAVADGSRVLRAAGVEFEADVSYCGLHQVLFPFHEAFGDLDTSHGDALRVALGFGSGSPPERLVVSSATLMLLRHVAASSPLLLIVDDLTWLDRASAAVLGFVARRLDGTGVTFLGAMRSGTETFFNGGGLPEFEVPPLDAEASRTLLATRFPTLADGVSRRLLSVAEGNPLALLELPTALNGQQRAALEDLPSVLPLSRRLQAMFASRVAALPLAARRLLLLVTMEGTGDLGILQASARRAGYEAELDVLAPAEQDRMVTFNEATRRLVFRHPLIRSAVVDVSTSAERRAAHRALAQVLVNEPERRAWHLGEASVEPDEQVAALLEQTAHRITGRGDCVGAVAVLVRAAELSPSGSDRARRLAEAAYLGAEATGELRGASELLENARLADPDLKGSLRSAAAAVFLILNDDGNVDAAYRLLVGAIESGTHQYLASDSALIDALHLLLILCFFSGRAELWKPFYAAVGRLRPEPPALLSVAARTGSDPARSGAAALDQLDSVLAGFQDETDPAQVIRAGSASIYADRLGAVRDSSWRVVLQGRDGGPVRRHLGALVHLCLDDYLTGRWDECTEMAEEGIQLCETSGYHALAWYFLYSRAIVAAARGDEETADRMTDRMIRWATPRGIETAVHYARHARAVAALGGGAFESAYQNATAISAAGTFASHVPHALWVAMDVVEAAIRTDRQGEAVAHVSAMRETGMAVLSPRLALLAGGSAALCATEDDEAIHLFRQALAIAGTERWPFDLARVRLVYGERLRRARVNADAREPLRQAYDAFTRLGAEPWVKRAAKELRATRWGMVKDTPSGEVLTPQEWEIAELAASGLSNRQIAERLYVSHRTVGSHLYQIFPKLGIASRAALRDALADLEGGDHPPRPTGAEARRAFLD</sequence>
<dbReference type="InterPro" id="IPR027417">
    <property type="entry name" value="P-loop_NTPase"/>
</dbReference>
<reference evidence="5 6" key="1">
    <citation type="submission" date="2016-10" db="EMBL/GenBank/DDBJ databases">
        <authorList>
            <person name="de Groot N.N."/>
        </authorList>
    </citation>
    <scope>NUCLEOTIDE SEQUENCE [LARGE SCALE GENOMIC DNA]</scope>
    <source>
        <strain evidence="5 6">CGMCC 4.2022</strain>
    </source>
</reference>
<dbReference type="InterPro" id="IPR003593">
    <property type="entry name" value="AAA+_ATPase"/>
</dbReference>